<evidence type="ECO:0000313" key="2">
    <source>
        <dbReference type="EMBL" id="ARU16483.1"/>
    </source>
</evidence>
<dbReference type="AlphaFoldDB" id="A0A1Z1FCN3"/>
<feature type="chain" id="PRO_5011671391" evidence="1">
    <location>
        <begin position="24"/>
        <end position="123"/>
    </location>
</feature>
<dbReference type="Proteomes" id="UP000195807">
    <property type="component" value="Chromosome"/>
</dbReference>
<keyword evidence="1" id="KW-0732">Signal</keyword>
<keyword evidence="3" id="KW-1185">Reference proteome</keyword>
<dbReference type="OrthoDB" id="7428788at2"/>
<proteinExistence type="predicted"/>
<protein>
    <submittedName>
        <fullName evidence="2">Uncharacterized protein</fullName>
    </submittedName>
</protein>
<evidence type="ECO:0000313" key="3">
    <source>
        <dbReference type="Proteomes" id="UP000195807"/>
    </source>
</evidence>
<gene>
    <name evidence="2" type="ORF">A9D14_10180</name>
</gene>
<name>A0A1Z1FCN3_9SPHN</name>
<evidence type="ECO:0000256" key="1">
    <source>
        <dbReference type="SAM" id="SignalP"/>
    </source>
</evidence>
<dbReference type="EMBL" id="CP019602">
    <property type="protein sequence ID" value="ARU16483.1"/>
    <property type="molecule type" value="Genomic_DNA"/>
</dbReference>
<reference evidence="2 3" key="1">
    <citation type="submission" date="2017-01" db="EMBL/GenBank/DDBJ databases">
        <title>Complete genome sequence of esterase-producing bacterium Croceicoccus marinus E4A9.</title>
        <authorList>
            <person name="Wu Y.-H."/>
            <person name="Cheng H."/>
            <person name="Xu L."/>
            <person name="Huo Y.-Y."/>
            <person name="Wang C.-S."/>
            <person name="Xu X.-W."/>
        </authorList>
    </citation>
    <scope>NUCLEOTIDE SEQUENCE [LARGE SCALE GENOMIC DNA]</scope>
    <source>
        <strain evidence="2 3">E4A9</strain>
    </source>
</reference>
<organism evidence="2 3">
    <name type="scientific">Croceicoccus marinus</name>
    <dbReference type="NCBI Taxonomy" id="450378"/>
    <lineage>
        <taxon>Bacteria</taxon>
        <taxon>Pseudomonadati</taxon>
        <taxon>Pseudomonadota</taxon>
        <taxon>Alphaproteobacteria</taxon>
        <taxon>Sphingomonadales</taxon>
        <taxon>Erythrobacteraceae</taxon>
        <taxon>Croceicoccus</taxon>
    </lineage>
</organism>
<accession>A0A1Z1FCN3</accession>
<dbReference type="RefSeq" id="WP_066845931.1">
    <property type="nucleotide sequence ID" value="NZ_CP019602.1"/>
</dbReference>
<feature type="signal peptide" evidence="1">
    <location>
        <begin position="1"/>
        <end position="23"/>
    </location>
</feature>
<sequence>MKKTALALGLIASAALSVPAAQAQGTTNPDLRCAAWAMLAGAQEQDEGKKNALGFMMAYFIGRYEQSSGGKVQTQITPQTMEDVLGDIDEANAACGARANDFGQRLQQTLKGMQAPASQAQGR</sequence>
<dbReference type="KEGG" id="cman:A9D14_10180"/>